<evidence type="ECO:0000256" key="1">
    <source>
        <dbReference type="ARBA" id="ARBA00010528"/>
    </source>
</evidence>
<gene>
    <name evidence="5" type="primary">rplD</name>
    <name evidence="7" type="ORF">CSA56_02435</name>
</gene>
<comment type="function">
    <text evidence="5">Forms part of the polypeptide exit tunnel.</text>
</comment>
<dbReference type="GO" id="GO:0003735">
    <property type="term" value="F:structural constituent of ribosome"/>
    <property type="evidence" value="ECO:0007669"/>
    <property type="project" value="InterPro"/>
</dbReference>
<dbReference type="GO" id="GO:0005840">
    <property type="term" value="C:ribosome"/>
    <property type="evidence" value="ECO:0007669"/>
    <property type="project" value="UniProtKB-KW"/>
</dbReference>
<evidence type="ECO:0000313" key="7">
    <source>
        <dbReference type="EMBL" id="PIE35831.1"/>
    </source>
</evidence>
<dbReference type="Proteomes" id="UP000230821">
    <property type="component" value="Unassembled WGS sequence"/>
</dbReference>
<dbReference type="InterPro" id="IPR002136">
    <property type="entry name" value="Ribosomal_uL4"/>
</dbReference>
<dbReference type="NCBIfam" id="TIGR03953">
    <property type="entry name" value="rplD_bact"/>
    <property type="match status" value="1"/>
</dbReference>
<dbReference type="EMBL" id="PDSK01000031">
    <property type="protein sequence ID" value="PIE35831.1"/>
    <property type="molecule type" value="Genomic_DNA"/>
</dbReference>
<sequence>MATVSVLTAENAKIEDVELQDSVFNAPIKEHAVHQVVCSQLASRRRGTSSTKGRSEVSGGGKKPWRQKGTGNARVGTTRSPIWRGGGIVFGPKPRDYSFSVPKKMRKAALRSVLTSKVQESKLIVVDQFDFDKPSTKRMAGILEKLLDKASKKSALIALGDWTESVWKSGRNLPGVRVVHAENVNVYTALQYDYLIIDKAGLSIIEGALAK</sequence>
<evidence type="ECO:0000256" key="2">
    <source>
        <dbReference type="ARBA" id="ARBA00022980"/>
    </source>
</evidence>
<dbReference type="PANTHER" id="PTHR10746">
    <property type="entry name" value="50S RIBOSOMAL PROTEIN L4"/>
    <property type="match status" value="1"/>
</dbReference>
<dbReference type="InterPro" id="IPR013005">
    <property type="entry name" value="Ribosomal_uL4-like"/>
</dbReference>
<dbReference type="InterPro" id="IPR023574">
    <property type="entry name" value="Ribosomal_uL4_dom_sf"/>
</dbReference>
<dbReference type="GO" id="GO:0019843">
    <property type="term" value="F:rRNA binding"/>
    <property type="evidence" value="ECO:0007669"/>
    <property type="project" value="UniProtKB-UniRule"/>
</dbReference>
<dbReference type="AlphaFoldDB" id="A0A2G6KJJ0"/>
<dbReference type="HAMAP" id="MF_01328_B">
    <property type="entry name" value="Ribosomal_uL4_B"/>
    <property type="match status" value="1"/>
</dbReference>
<comment type="function">
    <text evidence="5">One of the primary rRNA binding proteins, this protein initially binds near the 5'-end of the 23S rRNA. It is important during the early stages of 50S assembly. It makes multiple contacts with different domains of the 23S rRNA in the assembled 50S subunit and ribosome.</text>
</comment>
<keyword evidence="3 5" id="KW-0687">Ribonucleoprotein</keyword>
<feature type="region of interest" description="Disordered" evidence="6">
    <location>
        <begin position="39"/>
        <end position="78"/>
    </location>
</feature>
<proteinExistence type="inferred from homology"/>
<keyword evidence="5" id="KW-0694">RNA-binding</keyword>
<protein>
    <recommendedName>
        <fullName evidence="4 5">Large ribosomal subunit protein uL4</fullName>
    </recommendedName>
</protein>
<accession>A0A2G6KJJ0</accession>
<keyword evidence="5" id="KW-0699">rRNA-binding</keyword>
<evidence type="ECO:0000256" key="5">
    <source>
        <dbReference type="HAMAP-Rule" id="MF_01328"/>
    </source>
</evidence>
<keyword evidence="2 5" id="KW-0689">Ribosomal protein</keyword>
<comment type="similarity">
    <text evidence="1 5">Belongs to the universal ribosomal protein uL4 family.</text>
</comment>
<dbReference type="Gene3D" id="3.40.1370.10">
    <property type="match status" value="1"/>
</dbReference>
<comment type="subunit">
    <text evidence="5">Part of the 50S ribosomal subunit.</text>
</comment>
<dbReference type="GO" id="GO:1990904">
    <property type="term" value="C:ribonucleoprotein complex"/>
    <property type="evidence" value="ECO:0007669"/>
    <property type="project" value="UniProtKB-KW"/>
</dbReference>
<reference evidence="7 8" key="1">
    <citation type="submission" date="2017-10" db="EMBL/GenBank/DDBJ databases">
        <title>Novel microbial diversity and functional potential in the marine mammal oral microbiome.</title>
        <authorList>
            <person name="Dudek N.K."/>
            <person name="Sun C.L."/>
            <person name="Burstein D."/>
            <person name="Kantor R.S."/>
            <person name="Aliaga Goltsman D.S."/>
            <person name="Bik E.M."/>
            <person name="Thomas B.C."/>
            <person name="Banfield J.F."/>
            <person name="Relman D.A."/>
        </authorList>
    </citation>
    <scope>NUCLEOTIDE SEQUENCE [LARGE SCALE GENOMIC DNA]</scope>
    <source>
        <strain evidence="7">DOLJORAL78_47_16</strain>
    </source>
</reference>
<dbReference type="SUPFAM" id="SSF52166">
    <property type="entry name" value="Ribosomal protein L4"/>
    <property type="match status" value="1"/>
</dbReference>
<name>A0A2G6KJJ0_9BACT</name>
<organism evidence="7 8">
    <name type="scientific">candidate division KSB3 bacterium</name>
    <dbReference type="NCBI Taxonomy" id="2044937"/>
    <lineage>
        <taxon>Bacteria</taxon>
        <taxon>candidate division KSB3</taxon>
    </lineage>
</organism>
<evidence type="ECO:0000256" key="3">
    <source>
        <dbReference type="ARBA" id="ARBA00023274"/>
    </source>
</evidence>
<evidence type="ECO:0000256" key="4">
    <source>
        <dbReference type="ARBA" id="ARBA00035244"/>
    </source>
</evidence>
<comment type="caution">
    <text evidence="7">The sequence shown here is derived from an EMBL/GenBank/DDBJ whole genome shotgun (WGS) entry which is preliminary data.</text>
</comment>
<dbReference type="PANTHER" id="PTHR10746:SF6">
    <property type="entry name" value="LARGE RIBOSOMAL SUBUNIT PROTEIN UL4M"/>
    <property type="match status" value="1"/>
</dbReference>
<evidence type="ECO:0000256" key="6">
    <source>
        <dbReference type="SAM" id="MobiDB-lite"/>
    </source>
</evidence>
<dbReference type="GO" id="GO:0006412">
    <property type="term" value="P:translation"/>
    <property type="evidence" value="ECO:0007669"/>
    <property type="project" value="UniProtKB-UniRule"/>
</dbReference>
<evidence type="ECO:0000313" key="8">
    <source>
        <dbReference type="Proteomes" id="UP000230821"/>
    </source>
</evidence>
<dbReference type="Pfam" id="PF00573">
    <property type="entry name" value="Ribosomal_L4"/>
    <property type="match status" value="1"/>
</dbReference>